<sequence>MGLIGCGAQAVTQLHALSRVFKIEKVWLFDCHMETAHSFPQRANFLDTCFQVVDAKHLPELLNSVDILCTCTSEKPGHGPVFSPSAYQTHLHINAVGSDFPGKTELPLSLLEKSKVVPDFIPQAIKEGECQQLDEAQIGADLVEVVKNAAHYRHWQTQLTVFDSTGWALEDDVAIRLLLDLAHELKIGTEVQLECISDDPKNPYQFTN</sequence>
<dbReference type="InterPro" id="IPR003462">
    <property type="entry name" value="ODC_Mu_crystall"/>
</dbReference>
<evidence type="ECO:0000313" key="2">
    <source>
        <dbReference type="Proteomes" id="UP000076962"/>
    </source>
</evidence>
<proteinExistence type="predicted"/>
<dbReference type="PANTHER" id="PTHR13812:SF19">
    <property type="entry name" value="KETIMINE REDUCTASE MU-CRYSTALLIN"/>
    <property type="match status" value="1"/>
</dbReference>
<dbReference type="EMBL" id="LUTY01002811">
    <property type="protein sequence ID" value="OAD19408.1"/>
    <property type="molecule type" value="Genomic_DNA"/>
</dbReference>
<protein>
    <submittedName>
        <fullName evidence="1">Ornithine cyclodeaminase/mu-crystallin</fullName>
    </submittedName>
</protein>
<name>A0A176RUJ6_9GAMM</name>
<keyword evidence="2" id="KW-1185">Reference proteome</keyword>
<evidence type="ECO:0000313" key="1">
    <source>
        <dbReference type="EMBL" id="OAD19408.1"/>
    </source>
</evidence>
<comment type="caution">
    <text evidence="1">The sequence shown here is derived from an EMBL/GenBank/DDBJ whole genome shotgun (WGS) entry which is preliminary data.</text>
</comment>
<dbReference type="Pfam" id="PF02423">
    <property type="entry name" value="OCD_Mu_crystall"/>
    <property type="match status" value="1"/>
</dbReference>
<dbReference type="InterPro" id="IPR036291">
    <property type="entry name" value="NAD(P)-bd_dom_sf"/>
</dbReference>
<dbReference type="Gene3D" id="3.40.50.720">
    <property type="entry name" value="NAD(P)-binding Rossmann-like Domain"/>
    <property type="match status" value="1"/>
</dbReference>
<dbReference type="PATRIC" id="fig|1003181.4.peg.6554"/>
<gene>
    <name evidence="1" type="ORF">THIOM_004959</name>
</gene>
<dbReference type="AlphaFoldDB" id="A0A176RUJ6"/>
<reference evidence="1 2" key="1">
    <citation type="submission" date="2016-05" db="EMBL/GenBank/DDBJ databases">
        <title>Single-cell genome of chain-forming Candidatus Thiomargarita nelsonii and comparison to other large sulfur-oxidizing bacteria.</title>
        <authorList>
            <person name="Winkel M."/>
            <person name="Salman V."/>
            <person name="Woyke T."/>
            <person name="Schulz-Vogt H."/>
            <person name="Richter M."/>
            <person name="Flood B."/>
            <person name="Bailey J."/>
            <person name="Amann R."/>
            <person name="Mussmann M."/>
        </authorList>
    </citation>
    <scope>NUCLEOTIDE SEQUENCE [LARGE SCALE GENOMIC DNA]</scope>
    <source>
        <strain evidence="1 2">THI036</strain>
    </source>
</reference>
<accession>A0A176RUJ6</accession>
<dbReference type="Proteomes" id="UP000076962">
    <property type="component" value="Unassembled WGS sequence"/>
</dbReference>
<dbReference type="PANTHER" id="PTHR13812">
    <property type="entry name" value="KETIMINE REDUCTASE MU-CRYSTALLIN"/>
    <property type="match status" value="1"/>
</dbReference>
<organism evidence="1 2">
    <name type="scientific">Candidatus Thiomargarita nelsonii</name>
    <dbReference type="NCBI Taxonomy" id="1003181"/>
    <lineage>
        <taxon>Bacteria</taxon>
        <taxon>Pseudomonadati</taxon>
        <taxon>Pseudomonadota</taxon>
        <taxon>Gammaproteobacteria</taxon>
        <taxon>Thiotrichales</taxon>
        <taxon>Thiotrichaceae</taxon>
        <taxon>Thiomargarita</taxon>
    </lineage>
</organism>
<dbReference type="SUPFAM" id="SSF51735">
    <property type="entry name" value="NAD(P)-binding Rossmann-fold domains"/>
    <property type="match status" value="1"/>
</dbReference>